<keyword evidence="1" id="KW-0732">Signal</keyword>
<dbReference type="AlphaFoldDB" id="A0A0C2NLA6"/>
<comment type="caution">
    <text evidence="2">The sequence shown here is derived from an EMBL/GenBank/DDBJ whole genome shotgun (WGS) entry which is preliminary data.</text>
</comment>
<accession>A0A0C2NLA6</accession>
<evidence type="ECO:0000313" key="2">
    <source>
        <dbReference type="EMBL" id="KII74797.1"/>
    </source>
</evidence>
<gene>
    <name evidence="2" type="ORF">RF11_06685</name>
</gene>
<keyword evidence="3" id="KW-1185">Reference proteome</keyword>
<protein>
    <submittedName>
        <fullName evidence="2">Uncharacterized protein</fullName>
    </submittedName>
</protein>
<evidence type="ECO:0000256" key="1">
    <source>
        <dbReference type="SAM" id="SignalP"/>
    </source>
</evidence>
<dbReference type="Proteomes" id="UP000031668">
    <property type="component" value="Unassembled WGS sequence"/>
</dbReference>
<feature type="chain" id="PRO_5002153093" evidence="1">
    <location>
        <begin position="17"/>
        <end position="107"/>
    </location>
</feature>
<name>A0A0C2NLA6_THEKT</name>
<sequence length="107" mass="11973">MASVLGSLALWAIAQTVFEQANLINPYFAAILDYIVQATRDLTRHFGLQSARLIGGRIRLGMLTAGVVTELCKWPSHLARGSFNGRSSVDLQHRQRSYRYKPVEVRA</sequence>
<reference evidence="2 3" key="1">
    <citation type="journal article" date="2014" name="Genome Biol. Evol.">
        <title>The genome of the myxosporean Thelohanellus kitauei shows adaptations to nutrient acquisition within its fish host.</title>
        <authorList>
            <person name="Yang Y."/>
            <person name="Xiong J."/>
            <person name="Zhou Z."/>
            <person name="Huo F."/>
            <person name="Miao W."/>
            <person name="Ran C."/>
            <person name="Liu Y."/>
            <person name="Zhang J."/>
            <person name="Feng J."/>
            <person name="Wang M."/>
            <person name="Wang M."/>
            <person name="Wang L."/>
            <person name="Yao B."/>
        </authorList>
    </citation>
    <scope>NUCLEOTIDE SEQUENCE [LARGE SCALE GENOMIC DNA]</scope>
    <source>
        <strain evidence="2">Wuqing</strain>
    </source>
</reference>
<evidence type="ECO:0000313" key="3">
    <source>
        <dbReference type="Proteomes" id="UP000031668"/>
    </source>
</evidence>
<proteinExistence type="predicted"/>
<feature type="signal peptide" evidence="1">
    <location>
        <begin position="1"/>
        <end position="16"/>
    </location>
</feature>
<organism evidence="2 3">
    <name type="scientific">Thelohanellus kitauei</name>
    <name type="common">Myxosporean</name>
    <dbReference type="NCBI Taxonomy" id="669202"/>
    <lineage>
        <taxon>Eukaryota</taxon>
        <taxon>Metazoa</taxon>
        <taxon>Cnidaria</taxon>
        <taxon>Myxozoa</taxon>
        <taxon>Myxosporea</taxon>
        <taxon>Bivalvulida</taxon>
        <taxon>Platysporina</taxon>
        <taxon>Myxobolidae</taxon>
        <taxon>Thelohanellus</taxon>
    </lineage>
</organism>
<dbReference type="EMBL" id="JWZT01000251">
    <property type="protein sequence ID" value="KII74797.1"/>
    <property type="molecule type" value="Genomic_DNA"/>
</dbReference>